<dbReference type="RefSeq" id="WP_305473097.1">
    <property type="nucleotide sequence ID" value="NZ_JAUYVT010000020.1"/>
</dbReference>
<dbReference type="Proteomes" id="UP001177212">
    <property type="component" value="Unassembled WGS sequence"/>
</dbReference>
<evidence type="ECO:0000313" key="2">
    <source>
        <dbReference type="Proteomes" id="UP001177212"/>
    </source>
</evidence>
<reference evidence="1" key="1">
    <citation type="submission" date="2023-07" db="EMBL/GenBank/DDBJ databases">
        <title>Genome content predicts the carbon catabolic preferences of heterotrophic bacteria.</title>
        <authorList>
            <person name="Gralka M."/>
        </authorList>
    </citation>
    <scope>NUCLEOTIDE SEQUENCE</scope>
    <source>
        <strain evidence="1">4G09</strain>
    </source>
</reference>
<sequence>MISKNRAHFDAVQIALNAAISQLQTNELGSYDAQQLANQTYFALKDTNGFNSLDLAGFIIGNSRKLGVAVHRSGR</sequence>
<name>A0ABT9FI48_9GAMM</name>
<keyword evidence="2" id="KW-1185">Reference proteome</keyword>
<accession>A0ABT9FI48</accession>
<proteinExistence type="predicted"/>
<comment type="caution">
    <text evidence="1">The sequence shown here is derived from an EMBL/GenBank/DDBJ whole genome shotgun (WGS) entry which is preliminary data.</text>
</comment>
<dbReference type="EMBL" id="JAUYVT010000020">
    <property type="protein sequence ID" value="MDP2566464.1"/>
    <property type="molecule type" value="Genomic_DNA"/>
</dbReference>
<protein>
    <submittedName>
        <fullName evidence="1">Uncharacterized protein</fullName>
    </submittedName>
</protein>
<organism evidence="1 2">
    <name type="scientific">Pseudoalteromonas marina</name>
    <dbReference type="NCBI Taxonomy" id="267375"/>
    <lineage>
        <taxon>Bacteria</taxon>
        <taxon>Pseudomonadati</taxon>
        <taxon>Pseudomonadota</taxon>
        <taxon>Gammaproteobacteria</taxon>
        <taxon>Alteromonadales</taxon>
        <taxon>Pseudoalteromonadaceae</taxon>
        <taxon>Pseudoalteromonas</taxon>
    </lineage>
</organism>
<evidence type="ECO:0000313" key="1">
    <source>
        <dbReference type="EMBL" id="MDP2566464.1"/>
    </source>
</evidence>
<gene>
    <name evidence="1" type="ORF">Q8W34_17590</name>
</gene>